<feature type="transmembrane region" description="Helical" evidence="7">
    <location>
        <begin position="112"/>
        <end position="139"/>
    </location>
</feature>
<dbReference type="PROSITE" id="PS51257">
    <property type="entry name" value="PROKAR_LIPOPROTEIN"/>
    <property type="match status" value="1"/>
</dbReference>
<dbReference type="GO" id="GO:0022857">
    <property type="term" value="F:transmembrane transporter activity"/>
    <property type="evidence" value="ECO:0007669"/>
    <property type="project" value="TreeGrafter"/>
</dbReference>
<dbReference type="EMBL" id="JAGEOJ010000036">
    <property type="protein sequence ID" value="MBO2455386.1"/>
    <property type="molecule type" value="Genomic_DNA"/>
</dbReference>
<keyword evidence="5 7" id="KW-0472">Membrane</keyword>
<keyword evidence="10" id="KW-1185">Reference proteome</keyword>
<dbReference type="AlphaFoldDB" id="A0A939PV61"/>
<feature type="transmembrane region" description="Helical" evidence="7">
    <location>
        <begin position="207"/>
        <end position="226"/>
    </location>
</feature>
<dbReference type="PANTHER" id="PTHR30572:SF4">
    <property type="entry name" value="ABC TRANSPORTER PERMEASE YTRF"/>
    <property type="match status" value="1"/>
</dbReference>
<dbReference type="GO" id="GO:0005886">
    <property type="term" value="C:plasma membrane"/>
    <property type="evidence" value="ECO:0007669"/>
    <property type="project" value="UniProtKB-SubCell"/>
</dbReference>
<feature type="transmembrane region" description="Helical" evidence="7">
    <location>
        <begin position="570"/>
        <end position="591"/>
    </location>
</feature>
<dbReference type="InterPro" id="IPR050250">
    <property type="entry name" value="Macrolide_Exporter_MacB"/>
</dbReference>
<proteinExistence type="inferred from homology"/>
<comment type="similarity">
    <text evidence="6">Belongs to the ABC-4 integral membrane protein family.</text>
</comment>
<dbReference type="InterPro" id="IPR003838">
    <property type="entry name" value="ABC3_permease_C"/>
</dbReference>
<accession>A0A939PV61</accession>
<feature type="transmembrane region" description="Helical" evidence="7">
    <location>
        <begin position="603"/>
        <end position="628"/>
    </location>
</feature>
<protein>
    <submittedName>
        <fullName evidence="9">ABC transporter permease</fullName>
    </submittedName>
</protein>
<keyword evidence="4 7" id="KW-1133">Transmembrane helix</keyword>
<evidence type="ECO:0000313" key="10">
    <source>
        <dbReference type="Proteomes" id="UP000669179"/>
    </source>
</evidence>
<comment type="subcellular location">
    <subcellularLocation>
        <location evidence="1">Cell membrane</location>
        <topology evidence="1">Multi-pass membrane protein</topology>
    </subcellularLocation>
</comment>
<evidence type="ECO:0000256" key="6">
    <source>
        <dbReference type="ARBA" id="ARBA00038076"/>
    </source>
</evidence>
<dbReference type="Pfam" id="PF02687">
    <property type="entry name" value="FtsX"/>
    <property type="match status" value="2"/>
</dbReference>
<evidence type="ECO:0000256" key="4">
    <source>
        <dbReference type="ARBA" id="ARBA00022989"/>
    </source>
</evidence>
<evidence type="ECO:0000256" key="2">
    <source>
        <dbReference type="ARBA" id="ARBA00022475"/>
    </source>
</evidence>
<dbReference type="PANTHER" id="PTHR30572">
    <property type="entry name" value="MEMBRANE COMPONENT OF TRANSPORTER-RELATED"/>
    <property type="match status" value="1"/>
</dbReference>
<keyword evidence="2" id="KW-1003">Cell membrane</keyword>
<dbReference type="Proteomes" id="UP000669179">
    <property type="component" value="Unassembled WGS sequence"/>
</dbReference>
<feature type="transmembrane region" description="Helical" evidence="7">
    <location>
        <begin position="293"/>
        <end position="314"/>
    </location>
</feature>
<evidence type="ECO:0000256" key="3">
    <source>
        <dbReference type="ARBA" id="ARBA00022692"/>
    </source>
</evidence>
<feature type="transmembrane region" description="Helical" evidence="7">
    <location>
        <begin position="159"/>
        <end position="186"/>
    </location>
</feature>
<name>A0A939PV61_9ACTN</name>
<evidence type="ECO:0000256" key="1">
    <source>
        <dbReference type="ARBA" id="ARBA00004651"/>
    </source>
</evidence>
<feature type="domain" description="ABC3 transporter permease C-terminal" evidence="8">
    <location>
        <begin position="74"/>
        <end position="190"/>
    </location>
</feature>
<feature type="transmembrane region" description="Helical" evidence="7">
    <location>
        <begin position="64"/>
        <end position="91"/>
    </location>
</feature>
<evidence type="ECO:0000313" key="9">
    <source>
        <dbReference type="EMBL" id="MBO2455386.1"/>
    </source>
</evidence>
<evidence type="ECO:0000256" key="5">
    <source>
        <dbReference type="ARBA" id="ARBA00023136"/>
    </source>
</evidence>
<comment type="caution">
    <text evidence="9">The sequence shown here is derived from an EMBL/GenBank/DDBJ whole genome shotgun (WGS) entry which is preliminary data.</text>
</comment>
<reference evidence="9" key="1">
    <citation type="submission" date="2021-03" db="EMBL/GenBank/DDBJ databases">
        <authorList>
            <person name="Kanchanasin P."/>
            <person name="Saeng-In P."/>
            <person name="Phongsopitanun W."/>
            <person name="Yuki M."/>
            <person name="Kudo T."/>
            <person name="Ohkuma M."/>
            <person name="Tanasupawat S."/>
        </authorList>
    </citation>
    <scope>NUCLEOTIDE SEQUENCE</scope>
    <source>
        <strain evidence="9">GKU 128</strain>
    </source>
</reference>
<feature type="domain" description="ABC3 transporter permease C-terminal" evidence="8">
    <location>
        <begin position="520"/>
        <end position="635"/>
    </location>
</feature>
<gene>
    <name evidence="9" type="ORF">J4573_50495</name>
</gene>
<organism evidence="9 10">
    <name type="scientific">Actinomadura barringtoniae</name>
    <dbReference type="NCBI Taxonomy" id="1427535"/>
    <lineage>
        <taxon>Bacteria</taxon>
        <taxon>Bacillati</taxon>
        <taxon>Actinomycetota</taxon>
        <taxon>Actinomycetes</taxon>
        <taxon>Streptosporangiales</taxon>
        <taxon>Thermomonosporaceae</taxon>
        <taxon>Actinomadura</taxon>
    </lineage>
</organism>
<evidence type="ECO:0000256" key="7">
    <source>
        <dbReference type="SAM" id="Phobius"/>
    </source>
</evidence>
<feature type="transmembrane region" description="Helical" evidence="7">
    <location>
        <begin position="516"/>
        <end position="540"/>
    </location>
</feature>
<sequence length="643" mass="66105">MLRMSWSTFLERRAMFSGAILTVALGVALVQACLMVMVSAGDPKIPVGASGKEAEQIREGYVGAATLLGMAVPLALFLAVFIVGSTFAFTVAQRRRELALVRILGGSRPQMVWLLLCEAVLLGAAGSAAGVALGIPGTWVQAKLLVAIGLLPDGFGVGWNWAILPVSFGLGISVSVCGVLAASYRAARIRPLDAVRDSPQAARVMTIGRWLVGTSSLALTVLMVGAGQSADLLGALLIAMAVSITGSVALSQLSPLLVPVAGRALGAVLRLSPLGDLAQANLRDGVRRSASTAAPLIVLVGLVIGLIGALNSLARATGADVRRLTDADLVVSSQNAAAVDRIARIPGVATASPQIPVDIAVTARHREDVRSFRQTHHLGIVAVDGAAYQRTHRFKPHLLDGLRGNTIAVGPGMAEAGVRGPYVTARIGDRKVRLRIVARLPATLENGSETFLVPRELIPAGTVANDSETQTMIKVAPGTPVNDVARQIRAAGLGEPRTVAAWADARVDAQQSGTMGIMAVLMGLSGLYAAVAVVNAVVIAGTERRAEFAVARVTGLSRGQVVRMALTESMAVTLIGLLLGSLVAAGALAGFRPGPGGVQVLAVPWGLLALLSAGSFAVTAVASVLTAWSATKASPVSLVAARE</sequence>
<keyword evidence="3 7" id="KW-0812">Transmembrane</keyword>
<feature type="transmembrane region" description="Helical" evidence="7">
    <location>
        <begin position="232"/>
        <end position="249"/>
    </location>
</feature>
<evidence type="ECO:0000259" key="8">
    <source>
        <dbReference type="Pfam" id="PF02687"/>
    </source>
</evidence>